<gene>
    <name evidence="5" type="ORF">IE077_004117</name>
</gene>
<evidence type="ECO:0000259" key="4">
    <source>
        <dbReference type="Pfam" id="PF21266"/>
    </source>
</evidence>
<dbReference type="CDD" id="cd05789">
    <property type="entry name" value="S1_Rrp4"/>
    <property type="match status" value="1"/>
</dbReference>
<dbReference type="Gene3D" id="2.40.50.100">
    <property type="match status" value="1"/>
</dbReference>
<dbReference type="Pfam" id="PF14382">
    <property type="entry name" value="ECR1_N"/>
    <property type="match status" value="1"/>
</dbReference>
<keyword evidence="6" id="KW-1185">Reference proteome</keyword>
<feature type="domain" description="RRP4 S1" evidence="4">
    <location>
        <begin position="76"/>
        <end position="148"/>
    </location>
</feature>
<proteinExistence type="predicted"/>
<dbReference type="InterPro" id="IPR048565">
    <property type="entry name" value="S1_RRP4"/>
</dbReference>
<dbReference type="InterPro" id="IPR026699">
    <property type="entry name" value="Exosome_RNA_bind1/RRP40/RRP4"/>
</dbReference>
<dbReference type="PANTHER" id="PTHR21321:SF4">
    <property type="entry name" value="EXOSOME COMPLEX COMPONENT RRP4"/>
    <property type="match status" value="1"/>
</dbReference>
<keyword evidence="2" id="KW-0271">Exosome</keyword>
<dbReference type="InterPro" id="IPR012340">
    <property type="entry name" value="NA-bd_OB-fold"/>
</dbReference>
<dbReference type="Pfam" id="PF21266">
    <property type="entry name" value="S1_RRP4"/>
    <property type="match status" value="1"/>
</dbReference>
<dbReference type="Gene3D" id="2.40.50.140">
    <property type="entry name" value="Nucleic acid-binding proteins"/>
    <property type="match status" value="1"/>
</dbReference>
<sequence>MRPSLPSSSFSQPVGIATVSTKSSFHLVIPGDILDVEPGYIKGHGICEIDGKLIANYCGIVKKVNKLIYVSPLNSRYVGHAGDVVVGRIDEISNGKWLVDVGSSQRAQLSLQSINLPGSVQRKRLDEDYLEMRKFFMEGDIVCCEVQRTQARLETLIFL</sequence>
<organism evidence="5 6">
    <name type="scientific">Cardiosporidium cionae</name>
    <dbReference type="NCBI Taxonomy" id="476202"/>
    <lineage>
        <taxon>Eukaryota</taxon>
        <taxon>Sar</taxon>
        <taxon>Alveolata</taxon>
        <taxon>Apicomplexa</taxon>
        <taxon>Aconoidasida</taxon>
        <taxon>Nephromycida</taxon>
        <taxon>Cardiosporidium</taxon>
    </lineage>
</organism>
<dbReference type="SUPFAM" id="SSF50249">
    <property type="entry name" value="Nucleic acid-binding proteins"/>
    <property type="match status" value="1"/>
</dbReference>
<evidence type="ECO:0000256" key="1">
    <source>
        <dbReference type="ARBA" id="ARBA00004123"/>
    </source>
</evidence>
<dbReference type="Proteomes" id="UP000823046">
    <property type="component" value="Unassembled WGS sequence"/>
</dbReference>
<evidence type="ECO:0000259" key="3">
    <source>
        <dbReference type="Pfam" id="PF14382"/>
    </source>
</evidence>
<protein>
    <submittedName>
        <fullName evidence="5">Exosome component 2</fullName>
    </submittedName>
</protein>
<dbReference type="InterPro" id="IPR025721">
    <property type="entry name" value="Exosome_cplx_N_dom"/>
</dbReference>
<name>A0ABQ7JE32_9APIC</name>
<dbReference type="EMBL" id="JADAQX010000067">
    <property type="protein sequence ID" value="KAF8822278.1"/>
    <property type="molecule type" value="Genomic_DNA"/>
</dbReference>
<accession>A0ABQ7JE32</accession>
<dbReference type="PANTHER" id="PTHR21321">
    <property type="entry name" value="PNAS-3 RELATED"/>
    <property type="match status" value="1"/>
</dbReference>
<comment type="subcellular location">
    <subcellularLocation>
        <location evidence="1">Nucleus</location>
    </subcellularLocation>
</comment>
<comment type="caution">
    <text evidence="5">The sequence shown here is derived from an EMBL/GenBank/DDBJ whole genome shotgun (WGS) entry which is preliminary data.</text>
</comment>
<evidence type="ECO:0000256" key="2">
    <source>
        <dbReference type="ARBA" id="ARBA00022835"/>
    </source>
</evidence>
<feature type="domain" description="Exosome complex component N-terminal" evidence="3">
    <location>
        <begin position="27"/>
        <end position="64"/>
    </location>
</feature>
<dbReference type="SUPFAM" id="SSF110324">
    <property type="entry name" value="Ribosomal L27 protein-like"/>
    <property type="match status" value="1"/>
</dbReference>
<evidence type="ECO:0000313" key="5">
    <source>
        <dbReference type="EMBL" id="KAF8822278.1"/>
    </source>
</evidence>
<evidence type="ECO:0000313" key="6">
    <source>
        <dbReference type="Proteomes" id="UP000823046"/>
    </source>
</evidence>
<reference evidence="5 6" key="1">
    <citation type="journal article" date="2020" name="bioRxiv">
        <title>Metabolic contributions of an alphaproteobacterial endosymbiont in the apicomplexan Cardiosporidium cionae.</title>
        <authorList>
            <person name="Hunter E.S."/>
            <person name="Paight C.J."/>
            <person name="Lane C.E."/>
        </authorList>
    </citation>
    <scope>NUCLEOTIDE SEQUENCE [LARGE SCALE GENOMIC DNA]</scope>
    <source>
        <strain evidence="5">ESH_2018</strain>
    </source>
</reference>